<evidence type="ECO:0000259" key="1">
    <source>
        <dbReference type="Pfam" id="PF06985"/>
    </source>
</evidence>
<reference evidence="2" key="1">
    <citation type="submission" date="2021-07" db="EMBL/GenBank/DDBJ databases">
        <title>Genome Resource of American Ginseng Black Spot Pathogen Alternaria panax.</title>
        <authorList>
            <person name="Qiu C."/>
            <person name="Wang W."/>
            <person name="Liu Z."/>
        </authorList>
    </citation>
    <scope>NUCLEOTIDE SEQUENCE</scope>
    <source>
        <strain evidence="2">BNCC115425</strain>
    </source>
</reference>
<accession>A0AAD4IGT4</accession>
<comment type="caution">
    <text evidence="2">The sequence shown here is derived from an EMBL/GenBank/DDBJ whole genome shotgun (WGS) entry which is preliminary data.</text>
</comment>
<feature type="domain" description="Heterokaryon incompatibility" evidence="1">
    <location>
        <begin position="24"/>
        <end position="112"/>
    </location>
</feature>
<dbReference type="AlphaFoldDB" id="A0AAD4IGT4"/>
<dbReference type="Pfam" id="PF06985">
    <property type="entry name" value="HET"/>
    <property type="match status" value="1"/>
</dbReference>
<dbReference type="Proteomes" id="UP001199106">
    <property type="component" value="Unassembled WGS sequence"/>
</dbReference>
<evidence type="ECO:0000313" key="3">
    <source>
        <dbReference type="Proteomes" id="UP001199106"/>
    </source>
</evidence>
<proteinExistence type="predicted"/>
<evidence type="ECO:0000313" key="2">
    <source>
        <dbReference type="EMBL" id="KAG9194297.1"/>
    </source>
</evidence>
<keyword evidence="3" id="KW-1185">Reference proteome</keyword>
<dbReference type="InterPro" id="IPR010730">
    <property type="entry name" value="HET"/>
</dbReference>
<name>A0AAD4IGT4_9PLEO</name>
<gene>
    <name evidence="2" type="ORF">G6011_04332</name>
</gene>
<organism evidence="2 3">
    <name type="scientific">Alternaria panax</name>
    <dbReference type="NCBI Taxonomy" id="48097"/>
    <lineage>
        <taxon>Eukaryota</taxon>
        <taxon>Fungi</taxon>
        <taxon>Dikarya</taxon>
        <taxon>Ascomycota</taxon>
        <taxon>Pezizomycotina</taxon>
        <taxon>Dothideomycetes</taxon>
        <taxon>Pleosporomycetidae</taxon>
        <taxon>Pleosporales</taxon>
        <taxon>Pleosporineae</taxon>
        <taxon>Pleosporaceae</taxon>
        <taxon>Alternaria</taxon>
        <taxon>Alternaria sect. Panax</taxon>
    </lineage>
</organism>
<dbReference type="PANTHER" id="PTHR10622">
    <property type="entry name" value="HET DOMAIN-CONTAINING PROTEIN"/>
    <property type="match status" value="1"/>
</dbReference>
<sequence length="358" mass="40551">MRLLQASGDDDFVLIEFTHNVPRYAILSHTWGADEDEVTFKDICKGKGKGKPGYAKLQFCAAQAAKDYLEFFWVDTCCIDKSSSAELAEAINSMFKWYRDSSVCYVYLSDVTGPSNSISGSHKQPVLGGSRWFERGWTLQELLAPSNLVFFSMDGARIGDKASLAKEIAHETAIPMAVFVEGPQSIFQYDIEQRLSWAKDRRTKRDEDGAYCLLGIFEVQMPLIYGEGRAKAFSRLQREIDDVYGRRDWMDDILQQYGLPSLRSLHTLLRHIFANCLTRHLQNDSLETPVIPAPMRLLAANGDDDFSLVESIDDIPPYAILSHTRDPDHEEVTFKHIHIGKGKTKTKLGYEKLRFCGT</sequence>
<dbReference type="PANTHER" id="PTHR10622:SF11">
    <property type="entry name" value="HET-DOMAIN-CONTAINING PROTEIN"/>
    <property type="match status" value="1"/>
</dbReference>
<dbReference type="EMBL" id="JAANER010000002">
    <property type="protein sequence ID" value="KAG9194297.1"/>
    <property type="molecule type" value="Genomic_DNA"/>
</dbReference>
<protein>
    <recommendedName>
        <fullName evidence="1">Heterokaryon incompatibility domain-containing protein</fullName>
    </recommendedName>
</protein>